<reference evidence="9" key="1">
    <citation type="submission" date="2022-06" db="EMBL/GenBank/DDBJ databases">
        <title>Isolation and Genomics of Futiania mangrovii gen. nov., sp. nov., a Rare and Metabolically-versatile member in the Class Alphaproteobacteria.</title>
        <authorList>
            <person name="Liu L."/>
            <person name="Huang W.-C."/>
            <person name="Pan J."/>
            <person name="Li J."/>
            <person name="Huang Y."/>
            <person name="Du H."/>
            <person name="Liu Y."/>
            <person name="Li M."/>
        </authorList>
    </citation>
    <scope>NUCLEOTIDE SEQUENCE</scope>
    <source>
        <strain evidence="9">FT118</strain>
    </source>
</reference>
<evidence type="ECO:0000259" key="7">
    <source>
        <dbReference type="Pfam" id="PF04542"/>
    </source>
</evidence>
<dbReference type="EMBL" id="JAMZFT010000001">
    <property type="protein sequence ID" value="MCP1335886.1"/>
    <property type="molecule type" value="Genomic_DNA"/>
</dbReference>
<dbReference type="InterPro" id="IPR013325">
    <property type="entry name" value="RNA_pol_sigma_r2"/>
</dbReference>
<organism evidence="9 10">
    <name type="scientific">Futiania mangrovi</name>
    <dbReference type="NCBI Taxonomy" id="2959716"/>
    <lineage>
        <taxon>Bacteria</taxon>
        <taxon>Pseudomonadati</taxon>
        <taxon>Pseudomonadota</taxon>
        <taxon>Alphaproteobacteria</taxon>
        <taxon>Futianiales</taxon>
        <taxon>Futianiaceae</taxon>
        <taxon>Futiania</taxon>
    </lineage>
</organism>
<keyword evidence="4" id="KW-0238">DNA-binding</keyword>
<feature type="domain" description="RNA polymerase sigma-70 region 2" evidence="7">
    <location>
        <begin position="45"/>
        <end position="117"/>
    </location>
</feature>
<dbReference type="Gene3D" id="1.10.1740.10">
    <property type="match status" value="1"/>
</dbReference>
<sequence length="215" mass="22642">MSAGEGMSPGAPADVPGHAPGASADPDLPLVAAMAKGETRALRALMDRHMGRVHGVAWRLTGSGAEAEDVAQEVFLRAWKSAGKWKGLGNGGTARFSTWLYRVAANAATDRVRRKGWGHDGLDAAGEIVDAGPTPEVALARSDMSARVQAEIMALPDRQRAALVLSHYEGLGNPEIGEILGVSVEATESLLARARRALRAALADMKDDASWREGQ</sequence>
<evidence type="ECO:0000256" key="4">
    <source>
        <dbReference type="ARBA" id="ARBA00023125"/>
    </source>
</evidence>
<name>A0A9J6PCA8_9PROT</name>
<evidence type="ECO:0000256" key="5">
    <source>
        <dbReference type="ARBA" id="ARBA00023163"/>
    </source>
</evidence>
<evidence type="ECO:0000256" key="2">
    <source>
        <dbReference type="ARBA" id="ARBA00023015"/>
    </source>
</evidence>
<evidence type="ECO:0000259" key="8">
    <source>
        <dbReference type="Pfam" id="PF08281"/>
    </source>
</evidence>
<evidence type="ECO:0000256" key="3">
    <source>
        <dbReference type="ARBA" id="ARBA00023082"/>
    </source>
</evidence>
<accession>A0A9J6PCA8</accession>
<dbReference type="InterPro" id="IPR039425">
    <property type="entry name" value="RNA_pol_sigma-70-like"/>
</dbReference>
<dbReference type="GO" id="GO:0006352">
    <property type="term" value="P:DNA-templated transcription initiation"/>
    <property type="evidence" value="ECO:0007669"/>
    <property type="project" value="InterPro"/>
</dbReference>
<dbReference type="PANTHER" id="PTHR43133">
    <property type="entry name" value="RNA POLYMERASE ECF-TYPE SIGMA FACTO"/>
    <property type="match status" value="1"/>
</dbReference>
<keyword evidence="5" id="KW-0804">Transcription</keyword>
<dbReference type="InterPro" id="IPR036388">
    <property type="entry name" value="WH-like_DNA-bd_sf"/>
</dbReference>
<dbReference type="CDD" id="cd06171">
    <property type="entry name" value="Sigma70_r4"/>
    <property type="match status" value="1"/>
</dbReference>
<evidence type="ECO:0000256" key="1">
    <source>
        <dbReference type="ARBA" id="ARBA00010641"/>
    </source>
</evidence>
<evidence type="ECO:0000313" key="9">
    <source>
        <dbReference type="EMBL" id="MCP1335886.1"/>
    </source>
</evidence>
<gene>
    <name evidence="9" type="ORF">NJQ99_05645</name>
</gene>
<dbReference type="InterPro" id="IPR013324">
    <property type="entry name" value="RNA_pol_sigma_r3/r4-like"/>
</dbReference>
<dbReference type="SUPFAM" id="SSF88946">
    <property type="entry name" value="Sigma2 domain of RNA polymerase sigma factors"/>
    <property type="match status" value="1"/>
</dbReference>
<keyword evidence="10" id="KW-1185">Reference proteome</keyword>
<dbReference type="Pfam" id="PF08281">
    <property type="entry name" value="Sigma70_r4_2"/>
    <property type="match status" value="1"/>
</dbReference>
<dbReference type="Pfam" id="PF04542">
    <property type="entry name" value="Sigma70_r2"/>
    <property type="match status" value="1"/>
</dbReference>
<dbReference type="InterPro" id="IPR013249">
    <property type="entry name" value="RNA_pol_sigma70_r4_t2"/>
</dbReference>
<dbReference type="Proteomes" id="UP001055804">
    <property type="component" value="Unassembled WGS sequence"/>
</dbReference>
<keyword evidence="2" id="KW-0805">Transcription regulation</keyword>
<dbReference type="GO" id="GO:0003677">
    <property type="term" value="F:DNA binding"/>
    <property type="evidence" value="ECO:0007669"/>
    <property type="project" value="UniProtKB-KW"/>
</dbReference>
<feature type="region of interest" description="Disordered" evidence="6">
    <location>
        <begin position="1"/>
        <end position="26"/>
    </location>
</feature>
<comment type="caution">
    <text evidence="9">The sequence shown here is derived from an EMBL/GenBank/DDBJ whole genome shotgun (WGS) entry which is preliminary data.</text>
</comment>
<dbReference type="InterPro" id="IPR014284">
    <property type="entry name" value="RNA_pol_sigma-70_dom"/>
</dbReference>
<dbReference type="SUPFAM" id="SSF88659">
    <property type="entry name" value="Sigma3 and sigma4 domains of RNA polymerase sigma factors"/>
    <property type="match status" value="1"/>
</dbReference>
<dbReference type="PANTHER" id="PTHR43133:SF8">
    <property type="entry name" value="RNA POLYMERASE SIGMA FACTOR HI_1459-RELATED"/>
    <property type="match status" value="1"/>
</dbReference>
<protein>
    <submittedName>
        <fullName evidence="9">Sigma-70 family RNA polymerase sigma factor</fullName>
    </submittedName>
</protein>
<dbReference type="GO" id="GO:0016987">
    <property type="term" value="F:sigma factor activity"/>
    <property type="evidence" value="ECO:0007669"/>
    <property type="project" value="UniProtKB-KW"/>
</dbReference>
<dbReference type="NCBIfam" id="TIGR02937">
    <property type="entry name" value="sigma70-ECF"/>
    <property type="match status" value="1"/>
</dbReference>
<comment type="similarity">
    <text evidence="1">Belongs to the sigma-70 factor family. ECF subfamily.</text>
</comment>
<keyword evidence="3" id="KW-0731">Sigma factor</keyword>
<proteinExistence type="inferred from homology"/>
<evidence type="ECO:0000313" key="10">
    <source>
        <dbReference type="Proteomes" id="UP001055804"/>
    </source>
</evidence>
<evidence type="ECO:0000256" key="6">
    <source>
        <dbReference type="SAM" id="MobiDB-lite"/>
    </source>
</evidence>
<dbReference type="InterPro" id="IPR007627">
    <property type="entry name" value="RNA_pol_sigma70_r2"/>
</dbReference>
<dbReference type="AlphaFoldDB" id="A0A9J6PCA8"/>
<dbReference type="RefSeq" id="WP_269331813.1">
    <property type="nucleotide sequence ID" value="NZ_JAMZFT010000001.1"/>
</dbReference>
<dbReference type="Gene3D" id="1.10.10.10">
    <property type="entry name" value="Winged helix-like DNA-binding domain superfamily/Winged helix DNA-binding domain"/>
    <property type="match status" value="1"/>
</dbReference>
<feature type="domain" description="RNA polymerase sigma factor 70 region 4 type 2" evidence="8">
    <location>
        <begin position="147"/>
        <end position="198"/>
    </location>
</feature>